<feature type="signal peptide" evidence="1">
    <location>
        <begin position="1"/>
        <end position="28"/>
    </location>
</feature>
<evidence type="ECO:0000313" key="2">
    <source>
        <dbReference type="EMBL" id="KAF8905472.1"/>
    </source>
</evidence>
<keyword evidence="3" id="KW-1185">Reference proteome</keyword>
<feature type="chain" id="PRO_5040470663" evidence="1">
    <location>
        <begin position="29"/>
        <end position="162"/>
    </location>
</feature>
<protein>
    <submittedName>
        <fullName evidence="2">Uncharacterized protein</fullName>
    </submittedName>
</protein>
<sequence length="162" mass="16958">MACKACTTTLYNALIFSSFARLLTGTLGLQCAACLLQRDLDPIDSGSQIPPTLVDLQDQFVNLQNQVYEAVPGSTGFQDLVNELGTVKANLEQGIQGVAILVNSTLALSSPSISSPSVSDSTEATQPATYSSLSSTASSIILPSFSTSTISKPSSMILAAWY</sequence>
<comment type="caution">
    <text evidence="2">The sequence shown here is derived from an EMBL/GenBank/DDBJ whole genome shotgun (WGS) entry which is preliminary data.</text>
</comment>
<reference evidence="2" key="1">
    <citation type="submission" date="2020-11" db="EMBL/GenBank/DDBJ databases">
        <authorList>
            <consortium name="DOE Joint Genome Institute"/>
            <person name="Ahrendt S."/>
            <person name="Riley R."/>
            <person name="Andreopoulos W."/>
            <person name="LaButti K."/>
            <person name="Pangilinan J."/>
            <person name="Ruiz-duenas F.J."/>
            <person name="Barrasa J.M."/>
            <person name="Sanchez-Garcia M."/>
            <person name="Camarero S."/>
            <person name="Miyauchi S."/>
            <person name="Serrano A."/>
            <person name="Linde D."/>
            <person name="Babiker R."/>
            <person name="Drula E."/>
            <person name="Ayuso-Fernandez I."/>
            <person name="Pacheco R."/>
            <person name="Padilla G."/>
            <person name="Ferreira P."/>
            <person name="Barriuso J."/>
            <person name="Kellner H."/>
            <person name="Castanera R."/>
            <person name="Alfaro M."/>
            <person name="Ramirez L."/>
            <person name="Pisabarro A.G."/>
            <person name="Kuo A."/>
            <person name="Tritt A."/>
            <person name="Lipzen A."/>
            <person name="He G."/>
            <person name="Yan M."/>
            <person name="Ng V."/>
            <person name="Cullen D."/>
            <person name="Martin F."/>
            <person name="Rosso M.-N."/>
            <person name="Henrissat B."/>
            <person name="Hibbett D."/>
            <person name="Martinez A.T."/>
            <person name="Grigoriev I.V."/>
        </authorList>
    </citation>
    <scope>NUCLEOTIDE SEQUENCE</scope>
    <source>
        <strain evidence="2">AH 44721</strain>
    </source>
</reference>
<dbReference type="EMBL" id="JADNYJ010000022">
    <property type="protein sequence ID" value="KAF8905472.1"/>
    <property type="molecule type" value="Genomic_DNA"/>
</dbReference>
<keyword evidence="1" id="KW-0732">Signal</keyword>
<accession>A0A9P5TPH4</accession>
<dbReference type="AlphaFoldDB" id="A0A9P5TPH4"/>
<name>A0A9P5TPH4_GYMJU</name>
<evidence type="ECO:0000313" key="3">
    <source>
        <dbReference type="Proteomes" id="UP000724874"/>
    </source>
</evidence>
<proteinExistence type="predicted"/>
<organism evidence="2 3">
    <name type="scientific">Gymnopilus junonius</name>
    <name type="common">Spectacular rustgill mushroom</name>
    <name type="synonym">Gymnopilus spectabilis subsp. junonius</name>
    <dbReference type="NCBI Taxonomy" id="109634"/>
    <lineage>
        <taxon>Eukaryota</taxon>
        <taxon>Fungi</taxon>
        <taxon>Dikarya</taxon>
        <taxon>Basidiomycota</taxon>
        <taxon>Agaricomycotina</taxon>
        <taxon>Agaricomycetes</taxon>
        <taxon>Agaricomycetidae</taxon>
        <taxon>Agaricales</taxon>
        <taxon>Agaricineae</taxon>
        <taxon>Hymenogastraceae</taxon>
        <taxon>Gymnopilus</taxon>
    </lineage>
</organism>
<dbReference type="OrthoDB" id="3068176at2759"/>
<evidence type="ECO:0000256" key="1">
    <source>
        <dbReference type="SAM" id="SignalP"/>
    </source>
</evidence>
<gene>
    <name evidence="2" type="ORF">CPB84DRAFT_589957</name>
</gene>
<dbReference type="Proteomes" id="UP000724874">
    <property type="component" value="Unassembled WGS sequence"/>
</dbReference>